<feature type="domain" description="BTB" evidence="1">
    <location>
        <begin position="185"/>
        <end position="243"/>
    </location>
</feature>
<dbReference type="SUPFAM" id="SSF54695">
    <property type="entry name" value="POZ domain"/>
    <property type="match status" value="1"/>
</dbReference>
<proteinExistence type="predicted"/>
<protein>
    <recommendedName>
        <fullName evidence="1">BTB domain-containing protein</fullName>
    </recommendedName>
</protein>
<dbReference type="PROSITE" id="PS50097">
    <property type="entry name" value="BTB"/>
    <property type="match status" value="1"/>
</dbReference>
<dbReference type="Gene3D" id="3.30.710.10">
    <property type="entry name" value="Potassium Channel Kv1.1, Chain A"/>
    <property type="match status" value="1"/>
</dbReference>
<dbReference type="EMBL" id="MU001499">
    <property type="protein sequence ID" value="KAF2445513.1"/>
    <property type="molecule type" value="Genomic_DNA"/>
</dbReference>
<dbReference type="CDD" id="cd18186">
    <property type="entry name" value="BTB_POZ_ZBTB_KLHL-like"/>
    <property type="match status" value="1"/>
</dbReference>
<dbReference type="PANTHER" id="PTHR47843">
    <property type="entry name" value="BTB DOMAIN-CONTAINING PROTEIN-RELATED"/>
    <property type="match status" value="1"/>
</dbReference>
<gene>
    <name evidence="2" type="ORF">P171DRAFT_443167</name>
</gene>
<accession>A0A9P4PLJ7</accession>
<dbReference type="Pfam" id="PF00651">
    <property type="entry name" value="BTB"/>
    <property type="match status" value="1"/>
</dbReference>
<dbReference type="InterPro" id="IPR000210">
    <property type="entry name" value="BTB/POZ_dom"/>
</dbReference>
<evidence type="ECO:0000313" key="3">
    <source>
        <dbReference type="Proteomes" id="UP000799764"/>
    </source>
</evidence>
<name>A0A9P4PLJ7_9PLEO</name>
<dbReference type="PANTHER" id="PTHR47843:SF5">
    <property type="entry name" value="BTB_POZ DOMAIN PROTEIN"/>
    <property type="match status" value="1"/>
</dbReference>
<organism evidence="2 3">
    <name type="scientific">Karstenula rhodostoma CBS 690.94</name>
    <dbReference type="NCBI Taxonomy" id="1392251"/>
    <lineage>
        <taxon>Eukaryota</taxon>
        <taxon>Fungi</taxon>
        <taxon>Dikarya</taxon>
        <taxon>Ascomycota</taxon>
        <taxon>Pezizomycotina</taxon>
        <taxon>Dothideomycetes</taxon>
        <taxon>Pleosporomycetidae</taxon>
        <taxon>Pleosporales</taxon>
        <taxon>Massarineae</taxon>
        <taxon>Didymosphaeriaceae</taxon>
        <taxon>Karstenula</taxon>
    </lineage>
</organism>
<dbReference type="InterPro" id="IPR011333">
    <property type="entry name" value="SKP1/BTB/POZ_sf"/>
</dbReference>
<reference evidence="2" key="1">
    <citation type="journal article" date="2020" name="Stud. Mycol.">
        <title>101 Dothideomycetes genomes: a test case for predicting lifestyles and emergence of pathogens.</title>
        <authorList>
            <person name="Haridas S."/>
            <person name="Albert R."/>
            <person name="Binder M."/>
            <person name="Bloem J."/>
            <person name="Labutti K."/>
            <person name="Salamov A."/>
            <person name="Andreopoulos B."/>
            <person name="Baker S."/>
            <person name="Barry K."/>
            <person name="Bills G."/>
            <person name="Bluhm B."/>
            <person name="Cannon C."/>
            <person name="Castanera R."/>
            <person name="Culley D."/>
            <person name="Daum C."/>
            <person name="Ezra D."/>
            <person name="Gonzalez J."/>
            <person name="Henrissat B."/>
            <person name="Kuo A."/>
            <person name="Liang C."/>
            <person name="Lipzen A."/>
            <person name="Lutzoni F."/>
            <person name="Magnuson J."/>
            <person name="Mondo S."/>
            <person name="Nolan M."/>
            <person name="Ohm R."/>
            <person name="Pangilinan J."/>
            <person name="Park H.-J."/>
            <person name="Ramirez L."/>
            <person name="Alfaro M."/>
            <person name="Sun H."/>
            <person name="Tritt A."/>
            <person name="Yoshinaga Y."/>
            <person name="Zwiers L.-H."/>
            <person name="Turgeon B."/>
            <person name="Goodwin S."/>
            <person name="Spatafora J."/>
            <person name="Crous P."/>
            <person name="Grigoriev I."/>
        </authorList>
    </citation>
    <scope>NUCLEOTIDE SEQUENCE</scope>
    <source>
        <strain evidence="2">CBS 690.94</strain>
    </source>
</reference>
<dbReference type="OrthoDB" id="6359816at2759"/>
<dbReference type="SMART" id="SM00225">
    <property type="entry name" value="BTB"/>
    <property type="match status" value="1"/>
</dbReference>
<keyword evidence="3" id="KW-1185">Reference proteome</keyword>
<dbReference type="AlphaFoldDB" id="A0A9P4PLJ7"/>
<sequence length="395" mass="43732">MTHTIDLAPEEQSLTVWPLRRMTRSDVVSLVNTADFVSAGDCELQLDRANAEFGLLYPLYDTISVMAQCDSNEPVYFKASEALAACSRSTRQGGAAMKVCVQLLNYQIDLEFEDAVGAQCFIAALKALATNALTFYEAPSINVFTKDSFRITQLAAYCAQADHGWSMPVDPMAEMSRLWKADDIFDFVVVAENKSFNVHRAVLSLRSQFFKNACKPGFMENTSGSIHLQEDATTVEALLMEIYGVQNQFTGSVFTTFALEPAIKKEATMSTLLSLFVAADKYGLDSIKLRIAAAVLDRLPFVFDYGLILDLAKLTLDNFPAQDCGLRASIIRYVQARLPAIMNSLDTEYELTHNALVFSAVLRSFATMIKERALVVETKSCSKQGASPAKKRKWT</sequence>
<dbReference type="Proteomes" id="UP000799764">
    <property type="component" value="Unassembled WGS sequence"/>
</dbReference>
<comment type="caution">
    <text evidence="2">The sequence shown here is derived from an EMBL/GenBank/DDBJ whole genome shotgun (WGS) entry which is preliminary data.</text>
</comment>
<evidence type="ECO:0000313" key="2">
    <source>
        <dbReference type="EMBL" id="KAF2445513.1"/>
    </source>
</evidence>
<evidence type="ECO:0000259" key="1">
    <source>
        <dbReference type="PROSITE" id="PS50097"/>
    </source>
</evidence>